<gene>
    <name evidence="2" type="ORF">CBG21_05085</name>
</gene>
<evidence type="ECO:0000313" key="3">
    <source>
        <dbReference type="Proteomes" id="UP000216122"/>
    </source>
</evidence>
<name>A0A256VJH6_LIMRT</name>
<dbReference type="RefSeq" id="WP_094538436.1">
    <property type="nucleotide sequence ID" value="NZ_NGQC01000031.1"/>
</dbReference>
<dbReference type="AlphaFoldDB" id="A0A256VJH6"/>
<protein>
    <submittedName>
        <fullName evidence="2">Uncharacterized protein</fullName>
    </submittedName>
</protein>
<reference evidence="3" key="1">
    <citation type="submission" date="2017-05" db="EMBL/GenBank/DDBJ databases">
        <authorList>
            <person name="Lin X.B."/>
            <person name="Stothard P."/>
            <person name="Tasseva G."/>
            <person name="Walter J."/>
        </authorList>
    </citation>
    <scope>NUCLEOTIDE SEQUENCE [LARGE SCALE GENOMIC DNA]</scope>
    <source>
        <strain evidence="3">103v</strain>
    </source>
</reference>
<comment type="caution">
    <text evidence="2">The sequence shown here is derived from an EMBL/GenBank/DDBJ whole genome shotgun (WGS) entry which is preliminary data.</text>
</comment>
<evidence type="ECO:0000313" key="2">
    <source>
        <dbReference type="EMBL" id="OYT03647.1"/>
    </source>
</evidence>
<accession>A0A256VJH6</accession>
<evidence type="ECO:0000256" key="1">
    <source>
        <dbReference type="SAM" id="MobiDB-lite"/>
    </source>
</evidence>
<organism evidence="2 3">
    <name type="scientific">Limosilactobacillus reuteri</name>
    <name type="common">Lactobacillus reuteri</name>
    <dbReference type="NCBI Taxonomy" id="1598"/>
    <lineage>
        <taxon>Bacteria</taxon>
        <taxon>Bacillati</taxon>
        <taxon>Bacillota</taxon>
        <taxon>Bacilli</taxon>
        <taxon>Lactobacillales</taxon>
        <taxon>Lactobacillaceae</taxon>
        <taxon>Limosilactobacillus</taxon>
    </lineage>
</organism>
<dbReference type="Proteomes" id="UP000216122">
    <property type="component" value="Unassembled WGS sequence"/>
</dbReference>
<feature type="region of interest" description="Disordered" evidence="1">
    <location>
        <begin position="61"/>
        <end position="81"/>
    </location>
</feature>
<proteinExistence type="predicted"/>
<sequence>MKESECFPGKRVGKLTLIRRTRIHSSVYGNRWEWLTKCDCGTYRKVLTFSLGEVSDCGNHTKEKLSKNGKKGTKPLKDLADSNPQSLYRRLYVKWHDMIARCQNPKNSNYKYYGGRGISVCSEWQEYSNFKKWAIEQGYNPKIRDRKQQTIDRKNTNKNYEPSNCRLTNSEVQSFNKRNNVFITIDGITKNVTEWADEFGINRNTMQSRIDKGIKGKELLQKPTRKANYHKGELITFNGAKVSFGELEQKYHLGTGTVRYRYKKLGLRGTDLIEKPKN</sequence>
<dbReference type="EMBL" id="NGQC01000031">
    <property type="protein sequence ID" value="OYT03647.1"/>
    <property type="molecule type" value="Genomic_DNA"/>
</dbReference>
<reference evidence="2 3" key="2">
    <citation type="submission" date="2017-09" db="EMBL/GenBank/DDBJ databases">
        <title>Tripartite evolution among Lactobacillus johnsonii, Lactobacillus taiwanensis, Lactobacillus reuteri and their rodent host.</title>
        <authorList>
            <person name="Wang T."/>
            <person name="Knowles S."/>
            <person name="Cheng C."/>
        </authorList>
    </citation>
    <scope>NUCLEOTIDE SEQUENCE [LARGE SCALE GENOMIC DNA]</scope>
    <source>
        <strain evidence="2 3">103v</strain>
    </source>
</reference>